<evidence type="ECO:0000313" key="1">
    <source>
        <dbReference type="EMBL" id="MCU6669572.1"/>
    </source>
</evidence>
<dbReference type="EMBL" id="JAMGZJ010000076">
    <property type="protein sequence ID" value="MCU6669572.1"/>
    <property type="molecule type" value="Genomic_DNA"/>
</dbReference>
<proteinExistence type="predicted"/>
<organism evidence="1 2">
    <name type="scientific">Silvania confinis</name>
    <dbReference type="NCBI Taxonomy" id="2926470"/>
    <lineage>
        <taxon>Bacteria</taxon>
        <taxon>Pseudomonadati</taxon>
        <taxon>Pseudomonadota</taxon>
        <taxon>Gammaproteobacteria</taxon>
        <taxon>Enterobacterales</taxon>
        <taxon>Enterobacteriaceae</taxon>
        <taxon>Silvania</taxon>
    </lineage>
</organism>
<dbReference type="AlphaFoldDB" id="A0A9J6QFN8"/>
<evidence type="ECO:0000313" key="2">
    <source>
        <dbReference type="Proteomes" id="UP001061282"/>
    </source>
</evidence>
<sequence length="150" mass="17270">MNDVKEIDNNNVYLTLDDKKSDEFILEQNLEALKQIKNGELQRIAKELLSIPAGLVRLKWQNRREIYPLQIKEEIYGATINAIMEQRPELKEKILARLESNYQYLLARETATLRVTRKLAEEGYRTSSVTSVALDEEALVAKITPTPVKP</sequence>
<keyword evidence="2" id="KW-1185">Reference proteome</keyword>
<accession>A0A9J6QFN8</accession>
<dbReference type="Proteomes" id="UP001061282">
    <property type="component" value="Unassembled WGS sequence"/>
</dbReference>
<protein>
    <submittedName>
        <fullName evidence="1">Cytoplasmic protein</fullName>
    </submittedName>
</protein>
<gene>
    <name evidence="1" type="ORF">M8013_12535</name>
</gene>
<reference evidence="1" key="1">
    <citation type="submission" date="2022-05" db="EMBL/GenBank/DDBJ databases">
        <title>Description of a novel species of Leclercia; Leclercia tamurae and the Proposal for a Novel Genus Silvania gen. nov. Containing Two Novel Species Silvania hatchlandensis sp. nov. and Silvania confinis sp. nov. Isolated from the Rhizosphere of Oak.</title>
        <authorList>
            <person name="Maddock D.W."/>
            <person name="Brady C.L."/>
            <person name="Denman S."/>
            <person name="Arnold D."/>
        </authorList>
    </citation>
    <scope>NUCLEOTIDE SEQUENCE</scope>
    <source>
        <strain evidence="1">H4N4</strain>
    </source>
</reference>
<name>A0A9J6QFN8_9ENTR</name>
<comment type="caution">
    <text evidence="1">The sequence shown here is derived from an EMBL/GenBank/DDBJ whole genome shotgun (WGS) entry which is preliminary data.</text>
</comment>
<dbReference type="RefSeq" id="WP_271268140.1">
    <property type="nucleotide sequence ID" value="NZ_JAMGZJ010000076.1"/>
</dbReference>